<reference evidence="4" key="1">
    <citation type="submission" date="2016-01" db="EMBL/GenBank/DDBJ databases">
        <title>Reference transcriptome for the parasite Schistocephalus solidus: insights into the molecular evolution of parasitism.</title>
        <authorList>
            <person name="Hebert F.O."/>
            <person name="Grambauer S."/>
            <person name="Barber I."/>
            <person name="Landry C.R."/>
            <person name="Aubin-Horth N."/>
        </authorList>
    </citation>
    <scope>NUCLEOTIDE SEQUENCE</scope>
</reference>
<organism evidence="4">
    <name type="scientific">Schistocephalus solidus</name>
    <name type="common">Tapeworm</name>
    <dbReference type="NCBI Taxonomy" id="70667"/>
    <lineage>
        <taxon>Eukaryota</taxon>
        <taxon>Metazoa</taxon>
        <taxon>Spiralia</taxon>
        <taxon>Lophotrochozoa</taxon>
        <taxon>Platyhelminthes</taxon>
        <taxon>Cestoda</taxon>
        <taxon>Eucestoda</taxon>
        <taxon>Diphyllobothriidea</taxon>
        <taxon>Diphyllobothriidae</taxon>
        <taxon>Schistocephalus</taxon>
    </lineage>
</organism>
<comment type="similarity">
    <text evidence="1">Belongs to the SPATA6 family.</text>
</comment>
<evidence type="ECO:0000313" key="4">
    <source>
        <dbReference type="EMBL" id="JAP47543.1"/>
    </source>
</evidence>
<name>A0A0X3P7C2_SCHSO</name>
<protein>
    <submittedName>
        <fullName evidence="4">Spermatogenesis associated 6-like protein</fullName>
    </submittedName>
</protein>
<evidence type="ECO:0000256" key="2">
    <source>
        <dbReference type="ARBA" id="ARBA00022553"/>
    </source>
</evidence>
<dbReference type="EMBL" id="GEEE01015682">
    <property type="protein sequence ID" value="JAP47543.1"/>
    <property type="molecule type" value="Transcribed_RNA"/>
</dbReference>
<keyword evidence="2" id="KW-0597">Phosphoprotein</keyword>
<dbReference type="InterPro" id="IPR042769">
    <property type="entry name" value="SPATA6_fam"/>
</dbReference>
<gene>
    <name evidence="4" type="primary">SPA6L</name>
    <name evidence="4" type="ORF">TR145993</name>
</gene>
<sequence>MPALKFEGTLILKRLFPVDTYLNYRDDVCVFINIFDTVKLSKLSEPTFPLEIHEIFSFEKVFYDASSSYDLCRKLEDIPVTIELRQVTDCHRGGSLLAYFDGNARDLFDPCPVFCSTLGTNRELLMRSNKSSSPRLEFSTSTKIVPYVPSPPVNSHADGQCCCNQKQVLYFFNNTQTFI</sequence>
<dbReference type="PANTHER" id="PTHR16435">
    <property type="entry name" value="SPERMATOGENESIS-ASSOCIATED PROTEIN 6 SPATA6"/>
    <property type="match status" value="1"/>
</dbReference>
<dbReference type="GO" id="GO:0120212">
    <property type="term" value="C:sperm head-tail coupling apparatus"/>
    <property type="evidence" value="ECO:0007669"/>
    <property type="project" value="InterPro"/>
</dbReference>
<dbReference type="GO" id="GO:0007283">
    <property type="term" value="P:spermatogenesis"/>
    <property type="evidence" value="ECO:0007669"/>
    <property type="project" value="InterPro"/>
</dbReference>
<accession>A0A0X3P7C2</accession>
<proteinExistence type="inferred from homology"/>
<evidence type="ECO:0000256" key="1">
    <source>
        <dbReference type="ARBA" id="ARBA00006215"/>
    </source>
</evidence>
<dbReference type="Pfam" id="PF14909">
    <property type="entry name" value="SPATA6"/>
    <property type="match status" value="1"/>
</dbReference>
<feature type="domain" description="Spermatogenesis-associated protein 6 N-terminal" evidence="3">
    <location>
        <begin position="20"/>
        <end position="144"/>
    </location>
</feature>
<dbReference type="InterPro" id="IPR032732">
    <property type="entry name" value="SPATA6_N"/>
</dbReference>
<dbReference type="GO" id="GO:0032027">
    <property type="term" value="F:myosin light chain binding"/>
    <property type="evidence" value="ECO:0007669"/>
    <property type="project" value="InterPro"/>
</dbReference>
<dbReference type="AlphaFoldDB" id="A0A0X3P7C2"/>
<dbReference type="PANTHER" id="PTHR16435:SF6">
    <property type="entry name" value="IP09370P"/>
    <property type="match status" value="1"/>
</dbReference>
<evidence type="ECO:0000259" key="3">
    <source>
        <dbReference type="Pfam" id="PF14909"/>
    </source>
</evidence>